<dbReference type="RefSeq" id="WP_220118477.1">
    <property type="nucleotide sequence ID" value="NZ_JAHZUY010000049.1"/>
</dbReference>
<dbReference type="Pfam" id="PF04325">
    <property type="entry name" value="DUF465"/>
    <property type="match status" value="1"/>
</dbReference>
<gene>
    <name evidence="2" type="ORF">K1J50_14490</name>
</gene>
<evidence type="ECO:0000313" key="3">
    <source>
        <dbReference type="Proteomes" id="UP001519924"/>
    </source>
</evidence>
<comment type="caution">
    <text evidence="2">The sequence shown here is derived from an EMBL/GenBank/DDBJ whole genome shotgun (WGS) entry which is preliminary data.</text>
</comment>
<accession>A0ABS7F4Z5</accession>
<keyword evidence="3" id="KW-1185">Reference proteome</keyword>
<organism evidence="2 3">
    <name type="scientific">Caldovatus aquaticus</name>
    <dbReference type="NCBI Taxonomy" id="2865671"/>
    <lineage>
        <taxon>Bacteria</taxon>
        <taxon>Pseudomonadati</taxon>
        <taxon>Pseudomonadota</taxon>
        <taxon>Alphaproteobacteria</taxon>
        <taxon>Acetobacterales</taxon>
        <taxon>Roseomonadaceae</taxon>
        <taxon>Caldovatus</taxon>
    </lineage>
</organism>
<dbReference type="Gene3D" id="6.10.280.50">
    <property type="match status" value="1"/>
</dbReference>
<name>A0ABS7F4Z5_9PROT</name>
<feature type="compositionally biased region" description="Low complexity" evidence="1">
    <location>
        <begin position="71"/>
        <end position="88"/>
    </location>
</feature>
<evidence type="ECO:0000313" key="2">
    <source>
        <dbReference type="EMBL" id="MBW8270690.1"/>
    </source>
</evidence>
<sequence length="88" mass="9518">MSLDSPARSWLLARLAERHAELEQALASEMERPRPDEAVVRRIKREKLAVRDRIAAIERGAEAPPAWLSDAAGAPRPGPAVAAQGQSA</sequence>
<dbReference type="InterPro" id="IPR007420">
    <property type="entry name" value="DUF465"/>
</dbReference>
<dbReference type="InterPro" id="IPR038444">
    <property type="entry name" value="DUF465_sf"/>
</dbReference>
<evidence type="ECO:0000256" key="1">
    <source>
        <dbReference type="SAM" id="MobiDB-lite"/>
    </source>
</evidence>
<protein>
    <submittedName>
        <fullName evidence="2">YdcH family protein</fullName>
    </submittedName>
</protein>
<proteinExistence type="predicted"/>
<feature type="region of interest" description="Disordered" evidence="1">
    <location>
        <begin position="64"/>
        <end position="88"/>
    </location>
</feature>
<dbReference type="EMBL" id="JAHZUY010000049">
    <property type="protein sequence ID" value="MBW8270690.1"/>
    <property type="molecule type" value="Genomic_DNA"/>
</dbReference>
<reference evidence="2 3" key="1">
    <citation type="submission" date="2021-08" db="EMBL/GenBank/DDBJ databases">
        <title>Caldovatus sediminis gen. nov., sp. nov., a moderately thermophilic bacterium isolated from a hot spring.</title>
        <authorList>
            <person name="Hu C.-J."/>
            <person name="Li W.-J."/>
            <person name="Xian W.-D."/>
        </authorList>
    </citation>
    <scope>NUCLEOTIDE SEQUENCE [LARGE SCALE GENOMIC DNA]</scope>
    <source>
        <strain evidence="2 3">SYSU G05006</strain>
    </source>
</reference>
<dbReference type="Proteomes" id="UP001519924">
    <property type="component" value="Unassembled WGS sequence"/>
</dbReference>